<sequence>MSDVGESEPAPLKPNGPVLSEESMSPMQFTTSAAAKIASQPLPSYDPSVWGVLTAISSNARKRPQGINMLLTSIEHQIGRCVADKRFQIESTAISANHCKIYRKKVDEDAKSASIFLKDTSTNGTYLNWEKLTKVGPEVEVRHGDIISLAAPPQHGVAFAFVFREVVSNASTAGAFAKRKADEFAGENKRLKGIGIGAPEGPISLDDFRSLQRSNTELRKQLESQVITIDRLRSDNRLAVEHHENEKRELKESVAKPYLDQLKELHHIVEVKQKEVVEINKICAEQRYALEDLNERLTASVQSCTEANEIMNTQKASLAELKAQLDEERDQRREEREKAAVDLKAAVHKAQSDAQEELKQYSDAATRREREQQEVINKLQESERETCLLIENLRTKLEDTRKKLVVSENKNRQLDTQVCEEQSTSDSRKKRVEELEHEMKGLRKELESEKAAREEAWAKVSALELEMNSAMQDLDFERRKLKAARERIMLRETQLRAFYSTTEEISVLFAKQQEQLKSMQRTLEDEENYDNTSVDFDLNVIGDTTGTEGRDDKVIRYRRNNTARAGSATTPQRSNGNQIGTSSEEVSVTEKHDCDIRSEQGEHTEEAEFTSANHGVKGGFGSDIDGIGTGPVMEGDGIGTEHVPETEGIDTEHVPETESPGMNGDENIDLNKIATMEGDTMQIDEEGHVQGNDEKVAMIFQQRHSQSNTIRTADLIASETIGSWACSTAPSVHGENGSPRSRDNEEGAAAPHDPIDRVAESQSTPSSETAATRRNRERQALSEMIGIVAPDLKEQFGNVDDSYDNERRKQASTSDSDTESCTNSEDNNKVEAAEGDSISDSETEGSDRVDNAMDEDGVDTEEDSVG</sequence>
<dbReference type="Pfam" id="PF00498">
    <property type="entry name" value="FHA"/>
    <property type="match status" value="1"/>
</dbReference>
<dbReference type="PROSITE" id="PS50006">
    <property type="entry name" value="FHA_DOMAIN"/>
    <property type="match status" value="1"/>
</dbReference>
<evidence type="ECO:0000256" key="1">
    <source>
        <dbReference type="SAM" id="Coils"/>
    </source>
</evidence>
<dbReference type="InterPro" id="IPR008984">
    <property type="entry name" value="SMAD_FHA_dom_sf"/>
</dbReference>
<dbReference type="EMBL" id="PDCK01000039">
    <property type="protein sequence ID" value="PRQ57666.1"/>
    <property type="molecule type" value="Genomic_DNA"/>
</dbReference>
<protein>
    <submittedName>
        <fullName evidence="4">Putative transcription factor interactor and regulator FHA-SMAD family</fullName>
    </submittedName>
</protein>
<organism evidence="4 5">
    <name type="scientific">Rosa chinensis</name>
    <name type="common">China rose</name>
    <dbReference type="NCBI Taxonomy" id="74649"/>
    <lineage>
        <taxon>Eukaryota</taxon>
        <taxon>Viridiplantae</taxon>
        <taxon>Streptophyta</taxon>
        <taxon>Embryophyta</taxon>
        <taxon>Tracheophyta</taxon>
        <taxon>Spermatophyta</taxon>
        <taxon>Magnoliopsida</taxon>
        <taxon>eudicotyledons</taxon>
        <taxon>Gunneridae</taxon>
        <taxon>Pentapetalae</taxon>
        <taxon>rosids</taxon>
        <taxon>fabids</taxon>
        <taxon>Rosales</taxon>
        <taxon>Rosaceae</taxon>
        <taxon>Rosoideae</taxon>
        <taxon>Rosoideae incertae sedis</taxon>
        <taxon>Rosa</taxon>
    </lineage>
</organism>
<feature type="region of interest" description="Disordered" evidence="2">
    <location>
        <begin position="728"/>
        <end position="866"/>
    </location>
</feature>
<proteinExistence type="predicted"/>
<reference evidence="4 5" key="1">
    <citation type="journal article" date="2018" name="Nat. Genet.">
        <title>The Rosa genome provides new insights in the design of modern roses.</title>
        <authorList>
            <person name="Bendahmane M."/>
        </authorList>
    </citation>
    <scope>NUCLEOTIDE SEQUENCE [LARGE SCALE GENOMIC DNA]</scope>
    <source>
        <strain evidence="5">cv. Old Blush</strain>
    </source>
</reference>
<comment type="caution">
    <text evidence="4">The sequence shown here is derived from an EMBL/GenBank/DDBJ whole genome shotgun (WGS) entry which is preliminary data.</text>
</comment>
<dbReference type="Gene3D" id="2.60.200.20">
    <property type="match status" value="1"/>
</dbReference>
<keyword evidence="1" id="KW-0175">Coiled coil</keyword>
<dbReference type="SMART" id="SM00240">
    <property type="entry name" value="FHA"/>
    <property type="match status" value="1"/>
</dbReference>
<feature type="compositionally biased region" description="Polar residues" evidence="2">
    <location>
        <begin position="562"/>
        <end position="586"/>
    </location>
</feature>
<feature type="region of interest" description="Disordered" evidence="2">
    <location>
        <begin position="560"/>
        <end position="590"/>
    </location>
</feature>
<feature type="compositionally biased region" description="Polar residues" evidence="2">
    <location>
        <begin position="760"/>
        <end position="772"/>
    </location>
</feature>
<evidence type="ECO:0000313" key="4">
    <source>
        <dbReference type="EMBL" id="PRQ57666.1"/>
    </source>
</evidence>
<evidence type="ECO:0000259" key="3">
    <source>
        <dbReference type="PROSITE" id="PS50006"/>
    </source>
</evidence>
<dbReference type="Gramene" id="PRQ57666">
    <property type="protein sequence ID" value="PRQ57666"/>
    <property type="gene ID" value="RchiOBHm_Chr1g0350831"/>
</dbReference>
<dbReference type="OMA" id="YENTIMG"/>
<dbReference type="SUPFAM" id="SSF49879">
    <property type="entry name" value="SMAD/FHA domain"/>
    <property type="match status" value="1"/>
</dbReference>
<feature type="coiled-coil region" evidence="1">
    <location>
        <begin position="304"/>
        <end position="529"/>
    </location>
</feature>
<dbReference type="InterPro" id="IPR000253">
    <property type="entry name" value="FHA_dom"/>
</dbReference>
<dbReference type="PANTHER" id="PTHR47458:SF1">
    <property type="entry name" value="SMAD_FHA DOMAIN-CONTAINING PROTEIN"/>
    <property type="match status" value="1"/>
</dbReference>
<dbReference type="AlphaFoldDB" id="A0A2P6SG97"/>
<feature type="compositionally biased region" description="Acidic residues" evidence="2">
    <location>
        <begin position="852"/>
        <end position="866"/>
    </location>
</feature>
<name>A0A2P6SG97_ROSCH</name>
<feature type="compositionally biased region" description="Basic and acidic residues" evidence="2">
    <location>
        <begin position="642"/>
        <end position="656"/>
    </location>
</feature>
<dbReference type="PANTHER" id="PTHR47458">
    <property type="entry name" value="SMAD/FHA DOMAIN-CONTAINING PROTEIN"/>
    <property type="match status" value="1"/>
</dbReference>
<dbReference type="Proteomes" id="UP000238479">
    <property type="component" value="Chromosome 1"/>
</dbReference>
<keyword evidence="5" id="KW-1185">Reference proteome</keyword>
<feature type="region of interest" description="Disordered" evidence="2">
    <location>
        <begin position="633"/>
        <end position="667"/>
    </location>
</feature>
<feature type="region of interest" description="Disordered" evidence="2">
    <location>
        <begin position="1"/>
        <end position="22"/>
    </location>
</feature>
<feature type="compositionally biased region" description="Acidic residues" evidence="2">
    <location>
        <begin position="833"/>
        <end position="844"/>
    </location>
</feature>
<evidence type="ECO:0000256" key="2">
    <source>
        <dbReference type="SAM" id="MobiDB-lite"/>
    </source>
</evidence>
<dbReference type="STRING" id="74649.A0A2P6SG97"/>
<feature type="domain" description="FHA" evidence="3">
    <location>
        <begin position="76"/>
        <end position="132"/>
    </location>
</feature>
<accession>A0A2P6SG97</accession>
<gene>
    <name evidence="4" type="ORF">RchiOBHm_Chr1g0350831</name>
</gene>
<evidence type="ECO:0000313" key="5">
    <source>
        <dbReference type="Proteomes" id="UP000238479"/>
    </source>
</evidence>
<feature type="compositionally biased region" description="Polar residues" evidence="2">
    <location>
        <begin position="811"/>
        <end position="825"/>
    </location>
</feature>